<keyword evidence="1" id="KW-0472">Membrane</keyword>
<dbReference type="EMBL" id="CP056030">
    <property type="protein sequence ID" value="QKZ06613.1"/>
    <property type="molecule type" value="Genomic_DNA"/>
</dbReference>
<dbReference type="KEGG" id="pez:HWQ56_23675"/>
<reference evidence="3 4" key="1">
    <citation type="submission" date="2020-06" db="EMBL/GenBank/DDBJ databases">
        <title>Pseudomonas eucalypticola sp. nov., an endophyte of Eucalyptus dunnii leaves with biocontrol ability of eucalyptus leaf blight.</title>
        <authorList>
            <person name="Liu Y."/>
            <person name="Song Z."/>
            <person name="Zeng H."/>
            <person name="Lu M."/>
            <person name="Wang X."/>
            <person name="Lian X."/>
            <person name="Zhang Q."/>
        </authorList>
    </citation>
    <scope>NUCLEOTIDE SEQUENCE [LARGE SCALE GENOMIC DNA]</scope>
    <source>
        <strain evidence="3 4">NP-1</strain>
    </source>
</reference>
<name>A0A7D5D9R7_9PSED</name>
<feature type="transmembrane region" description="Helical" evidence="1">
    <location>
        <begin position="249"/>
        <end position="267"/>
    </location>
</feature>
<feature type="transmembrane region" description="Helical" evidence="1">
    <location>
        <begin position="349"/>
        <end position="367"/>
    </location>
</feature>
<keyword evidence="1" id="KW-0812">Transmembrane</keyword>
<dbReference type="InterPro" id="IPR025403">
    <property type="entry name" value="TgpA-like_C"/>
</dbReference>
<accession>A0A7D5D9R7</accession>
<feature type="domain" description="Protein-glutamine gamma-glutamyltransferase-like C-terminal" evidence="2">
    <location>
        <begin position="424"/>
        <end position="495"/>
    </location>
</feature>
<dbReference type="Proteomes" id="UP000509568">
    <property type="component" value="Chromosome"/>
</dbReference>
<organism evidence="3 4">
    <name type="scientific">Pseudomonas eucalypticola</name>
    <dbReference type="NCBI Taxonomy" id="2599595"/>
    <lineage>
        <taxon>Bacteria</taxon>
        <taxon>Pseudomonadati</taxon>
        <taxon>Pseudomonadota</taxon>
        <taxon>Gammaproteobacteria</taxon>
        <taxon>Pseudomonadales</taxon>
        <taxon>Pseudomonadaceae</taxon>
        <taxon>Pseudomonas</taxon>
    </lineage>
</organism>
<feature type="transmembrane region" description="Helical" evidence="1">
    <location>
        <begin position="151"/>
        <end position="175"/>
    </location>
</feature>
<evidence type="ECO:0000313" key="4">
    <source>
        <dbReference type="Proteomes" id="UP000509568"/>
    </source>
</evidence>
<keyword evidence="1" id="KW-1133">Transmembrane helix</keyword>
<protein>
    <submittedName>
        <fullName evidence="3">DUF4129 domain-containing protein</fullName>
    </submittedName>
</protein>
<evidence type="ECO:0000259" key="2">
    <source>
        <dbReference type="Pfam" id="PF13559"/>
    </source>
</evidence>
<evidence type="ECO:0000256" key="1">
    <source>
        <dbReference type="SAM" id="Phobius"/>
    </source>
</evidence>
<evidence type="ECO:0000313" key="3">
    <source>
        <dbReference type="EMBL" id="QKZ06613.1"/>
    </source>
</evidence>
<dbReference type="AlphaFoldDB" id="A0A7D5D9R7"/>
<dbReference type="RefSeq" id="WP_176571920.1">
    <property type="nucleotide sequence ID" value="NZ_CP056030.1"/>
</dbReference>
<keyword evidence="4" id="KW-1185">Reference proteome</keyword>
<dbReference type="Pfam" id="PF13559">
    <property type="entry name" value="DUF4129"/>
    <property type="match status" value="1"/>
</dbReference>
<feature type="transmembrane region" description="Helical" evidence="1">
    <location>
        <begin position="205"/>
        <end position="228"/>
    </location>
</feature>
<sequence length="505" mass="57187">MRLTEASIAIRPRSPWEALDLGVLLARRHQRLLTLSWAAVSLPVFALLTWLCWRSPSLAMFLFWWLKPAFERLTLYILAQAVFDEPPSLAQALRHWPRLLRPQLLPSLLWRRLSLSRSFNLPVQQLEGLAGPERQRRLALLRQGSGSTARWLTLAGMHLEGALWIGAMTLFYLMVPHQLEVDWSWRRLIEAANGQWLWVEHLTNAFYALVLVFWEPIYVACGFTLYLNRRTELEAWDLELVLRSLRQRLTGAAPLVLVVALGLAGLAPHSKAAEAASPFDTPRLIHQPLTSQASRHDIKAILGQPPFSNKETLRRWRLDQPDDTAAKPAKLAALLEQPWLKALAQAMEALLWGAALALIALVVWRYRSWLRTFVNRRARTPAYRPDAPAQLWGLAVGADSLPDDIAGHALRLWASNPREALGLLYRGLLSRLLNDYRLPLQESDTEGQVLAKVAALHDPALEAFSQVLTRHWQALAYGHQLPAQALAMQLCNDWRSLFDAPGARP</sequence>
<proteinExistence type="predicted"/>
<feature type="transmembrane region" description="Helical" evidence="1">
    <location>
        <begin position="32"/>
        <end position="53"/>
    </location>
</feature>
<gene>
    <name evidence="3" type="ORF">HWQ56_23675</name>
</gene>